<accession>A0A7J3M4Y3</accession>
<dbReference type="EMBL" id="DSYZ01000122">
    <property type="protein sequence ID" value="HGT83344.1"/>
    <property type="molecule type" value="Genomic_DNA"/>
</dbReference>
<dbReference type="InterPro" id="IPR017969">
    <property type="entry name" value="Heavy-metal-associated_CS"/>
</dbReference>
<name>A0A7J3M4Y3_ARCFL</name>
<dbReference type="InterPro" id="IPR036163">
    <property type="entry name" value="HMA_dom_sf"/>
</dbReference>
<dbReference type="GO" id="GO:0046872">
    <property type="term" value="F:metal ion binding"/>
    <property type="evidence" value="ECO:0007669"/>
    <property type="project" value="InterPro"/>
</dbReference>
<protein>
    <recommendedName>
        <fullName evidence="2">Heavy-metal-associated domain-containing protein</fullName>
    </recommendedName>
</protein>
<evidence type="ECO:0000313" key="1">
    <source>
        <dbReference type="EMBL" id="HGT83344.1"/>
    </source>
</evidence>
<dbReference type="AlphaFoldDB" id="A0A7J3M4Y3"/>
<reference evidence="1" key="1">
    <citation type="journal article" date="2020" name="mSystems">
        <title>Genome- and Community-Level Interaction Insights into Carbon Utilization and Element Cycling Functions of Hydrothermarchaeota in Hydrothermal Sediment.</title>
        <authorList>
            <person name="Zhou Z."/>
            <person name="Liu Y."/>
            <person name="Xu W."/>
            <person name="Pan J."/>
            <person name="Luo Z.H."/>
            <person name="Li M."/>
        </authorList>
    </citation>
    <scope>NUCLEOTIDE SEQUENCE [LARGE SCALE GENOMIC DNA]</scope>
    <source>
        <strain evidence="1">SpSt-587</strain>
    </source>
</reference>
<dbReference type="Gene3D" id="3.30.70.100">
    <property type="match status" value="1"/>
</dbReference>
<dbReference type="PROSITE" id="PS01047">
    <property type="entry name" value="HMA_1"/>
    <property type="match status" value="1"/>
</dbReference>
<organism evidence="1">
    <name type="scientific">Archaeoglobus fulgidus</name>
    <dbReference type="NCBI Taxonomy" id="2234"/>
    <lineage>
        <taxon>Archaea</taxon>
        <taxon>Methanobacteriati</taxon>
        <taxon>Methanobacteriota</taxon>
        <taxon>Archaeoglobi</taxon>
        <taxon>Archaeoglobales</taxon>
        <taxon>Archaeoglobaceae</taxon>
        <taxon>Archaeoglobus</taxon>
    </lineage>
</organism>
<sequence>MLVRLSLQGLRCKACISAVRSTLEENGAVVIGISLREAEIEIDDGDAEKIEKILKDIKELGYEAKVVGIQR</sequence>
<gene>
    <name evidence="1" type="ORF">ENT52_06425</name>
</gene>
<comment type="caution">
    <text evidence="1">The sequence shown here is derived from an EMBL/GenBank/DDBJ whole genome shotgun (WGS) entry which is preliminary data.</text>
</comment>
<evidence type="ECO:0008006" key="2">
    <source>
        <dbReference type="Google" id="ProtNLM"/>
    </source>
</evidence>
<dbReference type="SUPFAM" id="SSF55008">
    <property type="entry name" value="HMA, heavy metal-associated domain"/>
    <property type="match status" value="1"/>
</dbReference>
<proteinExistence type="predicted"/>